<accession>A0A853AXD4</accession>
<organism evidence="1 2">
    <name type="scientific">Amycolatopsis endophytica</name>
    <dbReference type="NCBI Taxonomy" id="860233"/>
    <lineage>
        <taxon>Bacteria</taxon>
        <taxon>Bacillati</taxon>
        <taxon>Actinomycetota</taxon>
        <taxon>Actinomycetes</taxon>
        <taxon>Pseudonocardiales</taxon>
        <taxon>Pseudonocardiaceae</taxon>
        <taxon>Amycolatopsis</taxon>
    </lineage>
</organism>
<proteinExistence type="predicted"/>
<protein>
    <submittedName>
        <fullName evidence="1">Uncharacterized protein</fullName>
    </submittedName>
</protein>
<dbReference type="AlphaFoldDB" id="A0A853AXD4"/>
<comment type="caution">
    <text evidence="1">The sequence shown here is derived from an EMBL/GenBank/DDBJ whole genome shotgun (WGS) entry which is preliminary data.</text>
</comment>
<keyword evidence="2" id="KW-1185">Reference proteome</keyword>
<sequence>MKVTAADLRALLQAGAGARLVMEKGRLAVLPASELPRHEGAMTVVERDELRGRVGAAPDDRVLDEQATILSTEIGTLGA</sequence>
<dbReference type="EMBL" id="JACCFK010000001">
    <property type="protein sequence ID" value="NYI87246.1"/>
    <property type="molecule type" value="Genomic_DNA"/>
</dbReference>
<name>A0A853AXD4_9PSEU</name>
<evidence type="ECO:0000313" key="2">
    <source>
        <dbReference type="Proteomes" id="UP000549616"/>
    </source>
</evidence>
<dbReference type="RefSeq" id="WP_179771670.1">
    <property type="nucleotide sequence ID" value="NZ_JACCFK010000001.1"/>
</dbReference>
<reference evidence="1 2" key="1">
    <citation type="submission" date="2020-07" db="EMBL/GenBank/DDBJ databases">
        <title>Sequencing the genomes of 1000 actinobacteria strains.</title>
        <authorList>
            <person name="Klenk H.-P."/>
        </authorList>
    </citation>
    <scope>NUCLEOTIDE SEQUENCE [LARGE SCALE GENOMIC DNA]</scope>
    <source>
        <strain evidence="1 2">DSM 104006</strain>
    </source>
</reference>
<gene>
    <name evidence="1" type="ORF">HNR02_000569</name>
</gene>
<evidence type="ECO:0000313" key="1">
    <source>
        <dbReference type="EMBL" id="NYI87246.1"/>
    </source>
</evidence>
<dbReference type="Proteomes" id="UP000549616">
    <property type="component" value="Unassembled WGS sequence"/>
</dbReference>